<organism evidence="9 10">
    <name type="scientific">Blautia faecicola</name>
    <dbReference type="NCBI Taxonomy" id="2509240"/>
    <lineage>
        <taxon>Bacteria</taxon>
        <taxon>Bacillati</taxon>
        <taxon>Bacillota</taxon>
        <taxon>Clostridia</taxon>
        <taxon>Lachnospirales</taxon>
        <taxon>Lachnospiraceae</taxon>
        <taxon>Blautia</taxon>
    </lineage>
</organism>
<evidence type="ECO:0000259" key="8">
    <source>
        <dbReference type="Pfam" id="PF02308"/>
    </source>
</evidence>
<dbReference type="PANTHER" id="PTHR33778">
    <property type="entry name" value="PROTEIN MGTC"/>
    <property type="match status" value="1"/>
</dbReference>
<feature type="transmembrane region" description="Helical" evidence="7">
    <location>
        <begin position="46"/>
        <end position="65"/>
    </location>
</feature>
<dbReference type="EMBL" id="SDKC01000001">
    <property type="protein sequence ID" value="RXS74917.1"/>
    <property type="molecule type" value="Genomic_DNA"/>
</dbReference>
<dbReference type="PANTHER" id="PTHR33778:SF1">
    <property type="entry name" value="MAGNESIUM TRANSPORTER YHID-RELATED"/>
    <property type="match status" value="1"/>
</dbReference>
<dbReference type="InterPro" id="IPR003416">
    <property type="entry name" value="MgtC/SapB/SrpB/YhiD_fam"/>
</dbReference>
<proteinExistence type="inferred from homology"/>
<evidence type="ECO:0000313" key="10">
    <source>
        <dbReference type="Proteomes" id="UP000290106"/>
    </source>
</evidence>
<reference evidence="9 10" key="1">
    <citation type="submission" date="2019-01" db="EMBL/GenBank/DDBJ databases">
        <title>Blautia sp. nov. KGMB01111 isolated human feces.</title>
        <authorList>
            <person name="Park J.-E."/>
            <person name="Kim J.-S."/>
            <person name="Park S.-H."/>
        </authorList>
    </citation>
    <scope>NUCLEOTIDE SEQUENCE [LARGE SCALE GENOMIC DNA]</scope>
    <source>
        <strain evidence="9 10">KGMB01111</strain>
    </source>
</reference>
<sequence>MFGFSCAEWTIPNVLIRIVVSMILGCVIGLDRGLKKRGAGTKTNTIVCLGATLVMLTAQYMEVYFPGKSDLSRMASQVISGVGFLGVGTIIVSGHQVRGLTTAASLWACACVGLAVGIGFLDGGVIITVCVLISLHVLPRLEKYFFRRSKYLSVYVELETNGSISEFLEKLQENQIQVDTMDVIKGKTKKTPCALLLTLRLPTAYKSTYVEQLEEIPGVNSVDII</sequence>
<dbReference type="AlphaFoldDB" id="A0A4Q1RH02"/>
<evidence type="ECO:0000256" key="3">
    <source>
        <dbReference type="ARBA" id="ARBA00022475"/>
    </source>
</evidence>
<keyword evidence="10" id="KW-1185">Reference proteome</keyword>
<feature type="transmembrane region" description="Helical" evidence="7">
    <location>
        <begin position="71"/>
        <end position="92"/>
    </location>
</feature>
<dbReference type="RefSeq" id="WP_022171723.1">
    <property type="nucleotide sequence ID" value="NZ_DAWBJR010000001.1"/>
</dbReference>
<comment type="caution">
    <text evidence="9">The sequence shown here is derived from an EMBL/GenBank/DDBJ whole genome shotgun (WGS) entry which is preliminary data.</text>
</comment>
<dbReference type="GO" id="GO:0005886">
    <property type="term" value="C:plasma membrane"/>
    <property type="evidence" value="ECO:0007669"/>
    <property type="project" value="UniProtKB-SubCell"/>
</dbReference>
<dbReference type="Proteomes" id="UP000290106">
    <property type="component" value="Unassembled WGS sequence"/>
</dbReference>
<comment type="similarity">
    <text evidence="2">Belongs to the MgtC/SapB family.</text>
</comment>
<dbReference type="PRINTS" id="PR01837">
    <property type="entry name" value="MGTCSAPBPROT"/>
</dbReference>
<keyword evidence="3" id="KW-1003">Cell membrane</keyword>
<protein>
    <submittedName>
        <fullName evidence="9">MgtC/SapB family protein</fullName>
    </submittedName>
</protein>
<evidence type="ECO:0000256" key="7">
    <source>
        <dbReference type="SAM" id="Phobius"/>
    </source>
</evidence>
<dbReference type="Pfam" id="PF02308">
    <property type="entry name" value="MgtC"/>
    <property type="match status" value="1"/>
</dbReference>
<evidence type="ECO:0000256" key="5">
    <source>
        <dbReference type="ARBA" id="ARBA00022989"/>
    </source>
</evidence>
<keyword evidence="4 7" id="KW-0812">Transmembrane</keyword>
<gene>
    <name evidence="9" type="ORF">ETP43_06570</name>
</gene>
<feature type="transmembrane region" description="Helical" evidence="7">
    <location>
        <begin position="14"/>
        <end position="34"/>
    </location>
</feature>
<evidence type="ECO:0000256" key="6">
    <source>
        <dbReference type="ARBA" id="ARBA00023136"/>
    </source>
</evidence>
<accession>A0A4Q1RH02</accession>
<feature type="domain" description="MgtC/SapB/SrpB/YhiD N-terminal" evidence="8">
    <location>
        <begin position="18"/>
        <end position="143"/>
    </location>
</feature>
<keyword evidence="6 7" id="KW-0472">Membrane</keyword>
<evidence type="ECO:0000256" key="2">
    <source>
        <dbReference type="ARBA" id="ARBA00009298"/>
    </source>
</evidence>
<keyword evidence="5 7" id="KW-1133">Transmembrane helix</keyword>
<dbReference type="OrthoDB" id="9811198at2"/>
<feature type="transmembrane region" description="Helical" evidence="7">
    <location>
        <begin position="99"/>
        <end position="118"/>
    </location>
</feature>
<evidence type="ECO:0000256" key="4">
    <source>
        <dbReference type="ARBA" id="ARBA00022692"/>
    </source>
</evidence>
<dbReference type="InterPro" id="IPR049177">
    <property type="entry name" value="MgtC_SapB_SrpB_YhiD_N"/>
</dbReference>
<name>A0A4Q1RH02_9FIRM</name>
<evidence type="ECO:0000256" key="1">
    <source>
        <dbReference type="ARBA" id="ARBA00004651"/>
    </source>
</evidence>
<comment type="subcellular location">
    <subcellularLocation>
        <location evidence="1">Cell membrane</location>
        <topology evidence="1">Multi-pass membrane protein</topology>
    </subcellularLocation>
</comment>
<evidence type="ECO:0000313" key="9">
    <source>
        <dbReference type="EMBL" id="RXS74917.1"/>
    </source>
</evidence>